<feature type="transmembrane region" description="Helical" evidence="1">
    <location>
        <begin position="46"/>
        <end position="66"/>
    </location>
</feature>
<sequence length="122" mass="12588">MANYPLLLATAVAHSVLSLGHTAKGIEQAKHVSLKQVPALLRGTLVAGWYEGSVFFAIIAVLNYKWSTTGLVDGPDKILATLVSALLFGFGANYARIGDKPTAVTLALVGALQALGAKGAAL</sequence>
<proteinExistence type="predicted"/>
<keyword evidence="3" id="KW-1185">Reference proteome</keyword>
<evidence type="ECO:0000256" key="1">
    <source>
        <dbReference type="SAM" id="Phobius"/>
    </source>
</evidence>
<evidence type="ECO:0000313" key="2">
    <source>
        <dbReference type="EMBL" id="KAF2711652.1"/>
    </source>
</evidence>
<keyword evidence="1" id="KW-0472">Membrane</keyword>
<dbReference type="EMBL" id="MU005767">
    <property type="protein sequence ID" value="KAF2711652.1"/>
    <property type="molecule type" value="Genomic_DNA"/>
</dbReference>
<organism evidence="2 3">
    <name type="scientific">Pleomassaria siparia CBS 279.74</name>
    <dbReference type="NCBI Taxonomy" id="1314801"/>
    <lineage>
        <taxon>Eukaryota</taxon>
        <taxon>Fungi</taxon>
        <taxon>Dikarya</taxon>
        <taxon>Ascomycota</taxon>
        <taxon>Pezizomycotina</taxon>
        <taxon>Dothideomycetes</taxon>
        <taxon>Pleosporomycetidae</taxon>
        <taxon>Pleosporales</taxon>
        <taxon>Pleomassariaceae</taxon>
        <taxon>Pleomassaria</taxon>
    </lineage>
</organism>
<reference evidence="2" key="1">
    <citation type="journal article" date="2020" name="Stud. Mycol.">
        <title>101 Dothideomycetes genomes: a test case for predicting lifestyles and emergence of pathogens.</title>
        <authorList>
            <person name="Haridas S."/>
            <person name="Albert R."/>
            <person name="Binder M."/>
            <person name="Bloem J."/>
            <person name="Labutti K."/>
            <person name="Salamov A."/>
            <person name="Andreopoulos B."/>
            <person name="Baker S."/>
            <person name="Barry K."/>
            <person name="Bills G."/>
            <person name="Bluhm B."/>
            <person name="Cannon C."/>
            <person name="Castanera R."/>
            <person name="Culley D."/>
            <person name="Daum C."/>
            <person name="Ezra D."/>
            <person name="Gonzalez J."/>
            <person name="Henrissat B."/>
            <person name="Kuo A."/>
            <person name="Liang C."/>
            <person name="Lipzen A."/>
            <person name="Lutzoni F."/>
            <person name="Magnuson J."/>
            <person name="Mondo S."/>
            <person name="Nolan M."/>
            <person name="Ohm R."/>
            <person name="Pangilinan J."/>
            <person name="Park H.-J."/>
            <person name="Ramirez L."/>
            <person name="Alfaro M."/>
            <person name="Sun H."/>
            <person name="Tritt A."/>
            <person name="Yoshinaga Y."/>
            <person name="Zwiers L.-H."/>
            <person name="Turgeon B."/>
            <person name="Goodwin S."/>
            <person name="Spatafora J."/>
            <person name="Crous P."/>
            <person name="Grigoriev I."/>
        </authorList>
    </citation>
    <scope>NUCLEOTIDE SEQUENCE</scope>
    <source>
        <strain evidence="2">CBS 279.74</strain>
    </source>
</reference>
<name>A0A6G1KGP6_9PLEO</name>
<dbReference type="Proteomes" id="UP000799428">
    <property type="component" value="Unassembled WGS sequence"/>
</dbReference>
<dbReference type="OrthoDB" id="5399817at2759"/>
<protein>
    <recommendedName>
        <fullName evidence="4">Integral membrane protein</fullName>
    </recommendedName>
</protein>
<gene>
    <name evidence="2" type="ORF">K504DRAFT_402866</name>
</gene>
<evidence type="ECO:0000313" key="3">
    <source>
        <dbReference type="Proteomes" id="UP000799428"/>
    </source>
</evidence>
<feature type="transmembrane region" description="Helical" evidence="1">
    <location>
        <begin position="78"/>
        <end position="97"/>
    </location>
</feature>
<dbReference type="AlphaFoldDB" id="A0A6G1KGP6"/>
<keyword evidence="1" id="KW-0812">Transmembrane</keyword>
<accession>A0A6G1KGP6</accession>
<evidence type="ECO:0008006" key="4">
    <source>
        <dbReference type="Google" id="ProtNLM"/>
    </source>
</evidence>
<keyword evidence="1" id="KW-1133">Transmembrane helix</keyword>